<dbReference type="AlphaFoldDB" id="A0A6N8IKH7"/>
<evidence type="ECO:0000256" key="1">
    <source>
        <dbReference type="SAM" id="Phobius"/>
    </source>
</evidence>
<dbReference type="Proteomes" id="UP000468327">
    <property type="component" value="Unassembled WGS sequence"/>
</dbReference>
<proteinExistence type="predicted"/>
<keyword evidence="4" id="KW-1185">Reference proteome</keyword>
<dbReference type="Pfam" id="PF02518">
    <property type="entry name" value="HATPase_c"/>
    <property type="match status" value="1"/>
</dbReference>
<feature type="transmembrane region" description="Helical" evidence="1">
    <location>
        <begin position="205"/>
        <end position="223"/>
    </location>
</feature>
<dbReference type="RefSeq" id="WP_087191763.1">
    <property type="nucleotide sequence ID" value="NZ_NFJN01000021.1"/>
</dbReference>
<evidence type="ECO:0000313" key="4">
    <source>
        <dbReference type="Proteomes" id="UP000468327"/>
    </source>
</evidence>
<feature type="domain" description="Histidine kinase/HSP90-like ATPase" evidence="2">
    <location>
        <begin position="333"/>
        <end position="432"/>
    </location>
</feature>
<dbReference type="InterPro" id="IPR050640">
    <property type="entry name" value="Bact_2-comp_sensor_kinase"/>
</dbReference>
<evidence type="ECO:0000259" key="2">
    <source>
        <dbReference type="SMART" id="SM00387"/>
    </source>
</evidence>
<keyword evidence="1" id="KW-1133">Transmembrane helix</keyword>
<dbReference type="GO" id="GO:0000155">
    <property type="term" value="F:phosphorelay sensor kinase activity"/>
    <property type="evidence" value="ECO:0007669"/>
    <property type="project" value="InterPro"/>
</dbReference>
<reference evidence="3 4" key="1">
    <citation type="submission" date="2019-11" db="EMBL/GenBank/DDBJ databases">
        <title>Whole genome shotgun sequencing (WGS) data from Adlercreutzia equolifaciens ResAG-91, Eggerthella lenta MRI-F36, MRI-F37, MRI-F40, ResAG-49, ResAG-88, ResAG-121, ResAG-145, and Gordonibacter sp. ResAG-5, ResAG-26, ResAG-43, ResAG-50, ResAG-59.</title>
        <authorList>
            <person name="Stoll D.A."/>
            <person name="Danylec N."/>
            <person name="Franz C.M.A.P."/>
            <person name="Huch M."/>
        </authorList>
    </citation>
    <scope>NUCLEOTIDE SEQUENCE [LARGE SCALE GENOMIC DNA]</scope>
    <source>
        <strain evidence="3 4">ResAG-59</strain>
    </source>
</reference>
<organism evidence="3 4">
    <name type="scientific">Gordonibacter urolithinfaciens</name>
    <dbReference type="NCBI Taxonomy" id="1335613"/>
    <lineage>
        <taxon>Bacteria</taxon>
        <taxon>Bacillati</taxon>
        <taxon>Actinomycetota</taxon>
        <taxon>Coriobacteriia</taxon>
        <taxon>Eggerthellales</taxon>
        <taxon>Eggerthellaceae</taxon>
        <taxon>Gordonibacter</taxon>
    </lineage>
</organism>
<dbReference type="EMBL" id="WPOC01000017">
    <property type="protein sequence ID" value="MVN15776.1"/>
    <property type="molecule type" value="Genomic_DNA"/>
</dbReference>
<dbReference type="PANTHER" id="PTHR34220">
    <property type="entry name" value="SENSOR HISTIDINE KINASE YPDA"/>
    <property type="match status" value="1"/>
</dbReference>
<feature type="transmembrane region" description="Helical" evidence="1">
    <location>
        <begin position="153"/>
        <end position="171"/>
    </location>
</feature>
<dbReference type="InterPro" id="IPR036890">
    <property type="entry name" value="HATPase_C_sf"/>
</dbReference>
<feature type="transmembrane region" description="Helical" evidence="1">
    <location>
        <begin position="6"/>
        <end position="28"/>
    </location>
</feature>
<feature type="transmembrane region" description="Helical" evidence="1">
    <location>
        <begin position="68"/>
        <end position="91"/>
    </location>
</feature>
<feature type="transmembrane region" description="Helical" evidence="1">
    <location>
        <begin position="40"/>
        <end position="62"/>
    </location>
</feature>
<dbReference type="SMART" id="SM00387">
    <property type="entry name" value="HATPase_c"/>
    <property type="match status" value="1"/>
</dbReference>
<accession>A0A6N8IKH7</accession>
<dbReference type="InterPro" id="IPR010559">
    <property type="entry name" value="Sig_transdc_His_kin_internal"/>
</dbReference>
<dbReference type="Pfam" id="PF06580">
    <property type="entry name" value="His_kinase"/>
    <property type="match status" value="1"/>
</dbReference>
<comment type="caution">
    <text evidence="3">The sequence shown here is derived from an EMBL/GenBank/DDBJ whole genome shotgun (WGS) entry which is preliminary data.</text>
</comment>
<dbReference type="SUPFAM" id="SSF55874">
    <property type="entry name" value="ATPase domain of HSP90 chaperone/DNA topoisomerase II/histidine kinase"/>
    <property type="match status" value="1"/>
</dbReference>
<sequence length="464" mass="50566">MSLLDLLNIGLDGYSALFCAIMGVHTLIGERGRHDGVSRCFVGICLANAVMALGDMTSWAPTPPLDEAGYVLVVAGSFAYYAAVMPLYLFFTGYIVSYLKRRTQLVPAVRRAAPLLLGMLFAAYLACCIASLWNGMLFSVTPEEGYARGDLFWISQASVIALHLLNAFLVLRHFGCLTIAERLGFASYLVLPMVANAVQVVSFGIALLNASITVALLIIFISIQSERKALLARRDRELAEARASIMLSQIQPHFLYNTLTAIRELCLIDPDEAARTVTDFSSYLRENMASLTSSCPIPFERELRHVRTYLSLEQRRFGERLRVEFDVPTTAFCLPPLSLQVLTENAVRHGVAKREEGGCVRIVVREESDAFTVVVEDDGVGFDATRTVDDGRLHVGIANVQARMETLVGGALSVESAPGVGTRATLRVPKAGEGCGESESLVNEAVPMEAAYLMGSRVKGGRAR</sequence>
<gene>
    <name evidence="3" type="ORF">GO738_10540</name>
</gene>
<dbReference type="PANTHER" id="PTHR34220:SF7">
    <property type="entry name" value="SENSOR HISTIDINE KINASE YPDA"/>
    <property type="match status" value="1"/>
</dbReference>
<dbReference type="Gene3D" id="3.30.565.10">
    <property type="entry name" value="Histidine kinase-like ATPase, C-terminal domain"/>
    <property type="match status" value="1"/>
</dbReference>
<dbReference type="GO" id="GO:0016020">
    <property type="term" value="C:membrane"/>
    <property type="evidence" value="ECO:0007669"/>
    <property type="project" value="InterPro"/>
</dbReference>
<evidence type="ECO:0000313" key="3">
    <source>
        <dbReference type="EMBL" id="MVN15776.1"/>
    </source>
</evidence>
<feature type="transmembrane region" description="Helical" evidence="1">
    <location>
        <begin position="112"/>
        <end position="133"/>
    </location>
</feature>
<keyword evidence="1" id="KW-0472">Membrane</keyword>
<name>A0A6N8IKH7_9ACTN</name>
<dbReference type="InterPro" id="IPR003594">
    <property type="entry name" value="HATPase_dom"/>
</dbReference>
<keyword evidence="1" id="KW-0812">Transmembrane</keyword>
<protein>
    <submittedName>
        <fullName evidence="3">Transcriptional regulator</fullName>
    </submittedName>
</protein>